<dbReference type="InterPro" id="IPR013751">
    <property type="entry name" value="ACP_syn_III_N"/>
</dbReference>
<keyword evidence="2" id="KW-0808">Transferase</keyword>
<dbReference type="PANTHER" id="PTHR34069">
    <property type="entry name" value="3-OXOACYL-[ACYL-CARRIER-PROTEIN] SYNTHASE 3"/>
    <property type="match status" value="1"/>
</dbReference>
<dbReference type="Pfam" id="PF08541">
    <property type="entry name" value="ACP_syn_III_C"/>
    <property type="match status" value="1"/>
</dbReference>
<keyword evidence="1" id="KW-0963">Cytoplasm</keyword>
<evidence type="ECO:0000259" key="5">
    <source>
        <dbReference type="Pfam" id="PF08545"/>
    </source>
</evidence>
<sequence length="345" mass="35883">MKTNGEITVAAATTWLPETRQTPDTVGTTAEDAGYEALAVSDDLSAPQMAELAARAALGRAGWEGDSVRLLLHAWSYYQGHDFWSPAHYLADRLGAGSALPVGIQQMCNGGAAALQSAAAHLLADPALDRALVTTADRFCPPGFDRWSGDLGVAYGDGATAVLLTRTGAGETADSAPAGGALRLLSVASVAAPELEAMHRGHDAFAPAPRWLSGQVDARRTKKAYLRAHGSDGYRDTERRALRTLVTSALDDAGLAPDDPALRLVVLPRLQGPLLAGEYVPLLADLTRAEPVDFGRTTGHLGAGDLLAGIADLTEQKLLAAGESALVLSTGAGFTWSCAVVRVPS</sequence>
<dbReference type="RefSeq" id="WP_205359579.1">
    <property type="nucleotide sequence ID" value="NZ_JADKYB010000014.1"/>
</dbReference>
<keyword evidence="3" id="KW-0012">Acyltransferase</keyword>
<evidence type="ECO:0000313" key="6">
    <source>
        <dbReference type="EMBL" id="MBM9507711.1"/>
    </source>
</evidence>
<reference evidence="6 7" key="1">
    <citation type="submission" date="2021-01" db="EMBL/GenBank/DDBJ databases">
        <title>Streptomyces acididurans sp. nov., isolated from a peat swamp forest soil.</title>
        <authorList>
            <person name="Chantavorakit T."/>
            <person name="Duangmal K."/>
        </authorList>
    </citation>
    <scope>NUCLEOTIDE SEQUENCE [LARGE SCALE GENOMIC DNA]</scope>
    <source>
        <strain evidence="6 7">KK5PA1</strain>
    </source>
</reference>
<proteinExistence type="predicted"/>
<protein>
    <submittedName>
        <fullName evidence="6">3-oxoacyl-ACP synthase</fullName>
    </submittedName>
</protein>
<evidence type="ECO:0000313" key="7">
    <source>
        <dbReference type="Proteomes" id="UP000749040"/>
    </source>
</evidence>
<evidence type="ECO:0000256" key="3">
    <source>
        <dbReference type="ARBA" id="ARBA00023315"/>
    </source>
</evidence>
<evidence type="ECO:0000259" key="4">
    <source>
        <dbReference type="Pfam" id="PF08541"/>
    </source>
</evidence>
<dbReference type="InterPro" id="IPR013747">
    <property type="entry name" value="ACP_syn_III_C"/>
</dbReference>
<dbReference type="Gene3D" id="3.40.47.10">
    <property type="match status" value="2"/>
</dbReference>
<dbReference type="EMBL" id="JADKYB010000014">
    <property type="protein sequence ID" value="MBM9507711.1"/>
    <property type="molecule type" value="Genomic_DNA"/>
</dbReference>
<dbReference type="Proteomes" id="UP000749040">
    <property type="component" value="Unassembled WGS sequence"/>
</dbReference>
<feature type="domain" description="Beta-ketoacyl-[acyl-carrier-protein] synthase III C-terminal" evidence="4">
    <location>
        <begin position="293"/>
        <end position="342"/>
    </location>
</feature>
<name>A0ABS2TWJ4_9ACTN</name>
<evidence type="ECO:0000256" key="2">
    <source>
        <dbReference type="ARBA" id="ARBA00022679"/>
    </source>
</evidence>
<dbReference type="InterPro" id="IPR016039">
    <property type="entry name" value="Thiolase-like"/>
</dbReference>
<feature type="domain" description="Beta-ketoacyl-[acyl-carrier-protein] synthase III N-terminal" evidence="5">
    <location>
        <begin position="104"/>
        <end position="169"/>
    </location>
</feature>
<gene>
    <name evidence="6" type="ORF">ITX44_24825</name>
</gene>
<organism evidence="6 7">
    <name type="scientific">Actinacidiphila acididurans</name>
    <dbReference type="NCBI Taxonomy" id="2784346"/>
    <lineage>
        <taxon>Bacteria</taxon>
        <taxon>Bacillati</taxon>
        <taxon>Actinomycetota</taxon>
        <taxon>Actinomycetes</taxon>
        <taxon>Kitasatosporales</taxon>
        <taxon>Streptomycetaceae</taxon>
        <taxon>Actinacidiphila</taxon>
    </lineage>
</organism>
<dbReference type="PANTHER" id="PTHR34069:SF2">
    <property type="entry name" value="BETA-KETOACYL-[ACYL-CARRIER-PROTEIN] SYNTHASE III"/>
    <property type="match status" value="1"/>
</dbReference>
<evidence type="ECO:0000256" key="1">
    <source>
        <dbReference type="ARBA" id="ARBA00022490"/>
    </source>
</evidence>
<dbReference type="Pfam" id="PF08545">
    <property type="entry name" value="ACP_syn_III"/>
    <property type="match status" value="1"/>
</dbReference>
<comment type="caution">
    <text evidence="6">The sequence shown here is derived from an EMBL/GenBank/DDBJ whole genome shotgun (WGS) entry which is preliminary data.</text>
</comment>
<keyword evidence="7" id="KW-1185">Reference proteome</keyword>
<dbReference type="SUPFAM" id="SSF53901">
    <property type="entry name" value="Thiolase-like"/>
    <property type="match status" value="2"/>
</dbReference>
<accession>A0ABS2TWJ4</accession>